<accession>A0A8T0FPY0</accession>
<sequence length="98" mass="10764">MGCYIPLSEGVNPAGVKEVVGGVREVLFKYSRSPNDPEGVLLQILFLLQIFPKESVPMRRAVGITQKPLSKHPLARQRTPLSSHDGKPDVFEVVGKVI</sequence>
<organism evidence="1 2">
    <name type="scientific">Argiope bruennichi</name>
    <name type="common">Wasp spider</name>
    <name type="synonym">Aranea bruennichi</name>
    <dbReference type="NCBI Taxonomy" id="94029"/>
    <lineage>
        <taxon>Eukaryota</taxon>
        <taxon>Metazoa</taxon>
        <taxon>Ecdysozoa</taxon>
        <taxon>Arthropoda</taxon>
        <taxon>Chelicerata</taxon>
        <taxon>Arachnida</taxon>
        <taxon>Araneae</taxon>
        <taxon>Araneomorphae</taxon>
        <taxon>Entelegynae</taxon>
        <taxon>Araneoidea</taxon>
        <taxon>Araneidae</taxon>
        <taxon>Argiope</taxon>
    </lineage>
</organism>
<comment type="caution">
    <text evidence="1">The sequence shown here is derived from an EMBL/GenBank/DDBJ whole genome shotgun (WGS) entry which is preliminary data.</text>
</comment>
<gene>
    <name evidence="1" type="ORF">HNY73_004671</name>
</gene>
<keyword evidence="2" id="KW-1185">Reference proteome</keyword>
<evidence type="ECO:0000313" key="1">
    <source>
        <dbReference type="EMBL" id="KAF8793151.1"/>
    </source>
</evidence>
<dbReference type="EMBL" id="JABXBU010000003">
    <property type="protein sequence ID" value="KAF8793151.1"/>
    <property type="molecule type" value="Genomic_DNA"/>
</dbReference>
<protein>
    <submittedName>
        <fullName evidence="1">Uncharacterized protein</fullName>
    </submittedName>
</protein>
<proteinExistence type="predicted"/>
<reference evidence="1" key="2">
    <citation type="submission" date="2020-06" db="EMBL/GenBank/DDBJ databases">
        <authorList>
            <person name="Sheffer M."/>
        </authorList>
    </citation>
    <scope>NUCLEOTIDE SEQUENCE</scope>
</reference>
<reference evidence="1" key="1">
    <citation type="journal article" date="2020" name="bioRxiv">
        <title>Chromosome-level reference genome of the European wasp spider Argiope bruennichi: a resource for studies on range expansion and evolutionary adaptation.</title>
        <authorList>
            <person name="Sheffer M.M."/>
            <person name="Hoppe A."/>
            <person name="Krehenwinkel H."/>
            <person name="Uhl G."/>
            <person name="Kuss A.W."/>
            <person name="Jensen L."/>
            <person name="Jensen C."/>
            <person name="Gillespie R.G."/>
            <person name="Hoff K.J."/>
            <person name="Prost S."/>
        </authorList>
    </citation>
    <scope>NUCLEOTIDE SEQUENCE</scope>
</reference>
<name>A0A8T0FPY0_ARGBR</name>
<evidence type="ECO:0000313" key="2">
    <source>
        <dbReference type="Proteomes" id="UP000807504"/>
    </source>
</evidence>
<dbReference type="Proteomes" id="UP000807504">
    <property type="component" value="Unassembled WGS sequence"/>
</dbReference>
<dbReference type="AlphaFoldDB" id="A0A8T0FPY0"/>